<dbReference type="OrthoDB" id="1271345at2"/>
<reference evidence="1 2" key="1">
    <citation type="submission" date="2016-11" db="EMBL/GenBank/DDBJ databases">
        <title>Genome sequence and comparative genomic analysis of clinical strain Elizabethkingia meningoseptica 61421 PRCM.</title>
        <authorList>
            <person name="Wang M."/>
            <person name="Hu S."/>
            <person name="Cao L."/>
            <person name="Jiang T."/>
            <person name="Zhou Y."/>
            <person name="Ming D."/>
        </authorList>
    </citation>
    <scope>NUCLEOTIDE SEQUENCE [LARGE SCALE GENOMIC DNA]</scope>
    <source>
        <strain evidence="1 2">61421 PRCM</strain>
    </source>
</reference>
<name>A0A1V3U3Y2_ELIME</name>
<sequence>MFNFATNMKKFFTGLFFLFILIFHGQTYSGTVYIKDNSALYLNQIYVTNLNTQKTVLADYQGEFDLPAKAGDVIRFTSIVTERKDITVTPQYLQNKRMLIELSVAYREIQEVVIRRFKPTGNFKVDVLSTQQDKRIALANKIGLPSPKGDGNSPMLPVASFNNGGLGFNVQSVFDILTGERKKQERLYAYESMQKNVTYLHNYFGEDYFTKLKIPKNLIDNFLQFVYTSDDLGPVVKRGDYAVVELSIEKYLPVYLKRLRNSNLQAVMDTK</sequence>
<evidence type="ECO:0000313" key="2">
    <source>
        <dbReference type="Proteomes" id="UP000188947"/>
    </source>
</evidence>
<dbReference type="STRING" id="238.BBD35_04010"/>
<protein>
    <submittedName>
        <fullName evidence="1">Uncharacterized protein</fullName>
    </submittedName>
</protein>
<gene>
    <name evidence="1" type="ORF">BMF97_00100</name>
</gene>
<organism evidence="1 2">
    <name type="scientific">Elizabethkingia meningoseptica</name>
    <name type="common">Chryseobacterium meningosepticum</name>
    <dbReference type="NCBI Taxonomy" id="238"/>
    <lineage>
        <taxon>Bacteria</taxon>
        <taxon>Pseudomonadati</taxon>
        <taxon>Bacteroidota</taxon>
        <taxon>Flavobacteriia</taxon>
        <taxon>Flavobacteriales</taxon>
        <taxon>Weeksellaceae</taxon>
        <taxon>Elizabethkingia</taxon>
    </lineage>
</organism>
<dbReference type="AlphaFoldDB" id="A0A1V3U3Y2"/>
<dbReference type="KEGG" id="emg:BBD33_02210"/>
<dbReference type="Proteomes" id="UP000188947">
    <property type="component" value="Unassembled WGS sequence"/>
</dbReference>
<comment type="caution">
    <text evidence="1">The sequence shown here is derived from an EMBL/GenBank/DDBJ whole genome shotgun (WGS) entry which is preliminary data.</text>
</comment>
<accession>A0A1V3U3Y2</accession>
<evidence type="ECO:0000313" key="1">
    <source>
        <dbReference type="EMBL" id="OOH97710.1"/>
    </source>
</evidence>
<dbReference type="EMBL" id="MPOG01000001">
    <property type="protein sequence ID" value="OOH97710.1"/>
    <property type="molecule type" value="Genomic_DNA"/>
</dbReference>
<keyword evidence="2" id="KW-1185">Reference proteome</keyword>
<proteinExistence type="predicted"/>
<dbReference type="eggNOG" id="ENOG502ZC3R">
    <property type="taxonomic scope" value="Bacteria"/>
</dbReference>